<evidence type="ECO:0000313" key="2">
    <source>
        <dbReference type="EMBL" id="GJT15385.1"/>
    </source>
</evidence>
<sequence>MHKCTFHHLSIADFLSKLVMMVLLSLAPKGYPKSTDSHVGTVDRTSLTSYEVFGIAGACEDEFVSVWAETTVVTPRQGRNARRKQE</sequence>
<dbReference type="Proteomes" id="UP001151760">
    <property type="component" value="Unassembled WGS sequence"/>
</dbReference>
<proteinExistence type="predicted"/>
<evidence type="ECO:0008006" key="4">
    <source>
        <dbReference type="Google" id="ProtNLM"/>
    </source>
</evidence>
<keyword evidence="1" id="KW-0732">Signal</keyword>
<reference evidence="2" key="1">
    <citation type="journal article" date="2022" name="Int. J. Mol. Sci.">
        <title>Draft Genome of Tanacetum Coccineum: Genomic Comparison of Closely Related Tanacetum-Family Plants.</title>
        <authorList>
            <person name="Yamashiro T."/>
            <person name="Shiraishi A."/>
            <person name="Nakayama K."/>
            <person name="Satake H."/>
        </authorList>
    </citation>
    <scope>NUCLEOTIDE SEQUENCE</scope>
</reference>
<gene>
    <name evidence="2" type="ORF">Tco_0874091</name>
</gene>
<feature type="chain" id="PRO_5046537223" description="Secreted protein" evidence="1">
    <location>
        <begin position="33"/>
        <end position="86"/>
    </location>
</feature>
<keyword evidence="3" id="KW-1185">Reference proteome</keyword>
<organism evidence="2 3">
    <name type="scientific">Tanacetum coccineum</name>
    <dbReference type="NCBI Taxonomy" id="301880"/>
    <lineage>
        <taxon>Eukaryota</taxon>
        <taxon>Viridiplantae</taxon>
        <taxon>Streptophyta</taxon>
        <taxon>Embryophyta</taxon>
        <taxon>Tracheophyta</taxon>
        <taxon>Spermatophyta</taxon>
        <taxon>Magnoliopsida</taxon>
        <taxon>eudicotyledons</taxon>
        <taxon>Gunneridae</taxon>
        <taxon>Pentapetalae</taxon>
        <taxon>asterids</taxon>
        <taxon>campanulids</taxon>
        <taxon>Asterales</taxon>
        <taxon>Asteraceae</taxon>
        <taxon>Asteroideae</taxon>
        <taxon>Anthemideae</taxon>
        <taxon>Anthemidinae</taxon>
        <taxon>Tanacetum</taxon>
    </lineage>
</organism>
<dbReference type="EMBL" id="BQNB010013392">
    <property type="protein sequence ID" value="GJT15385.1"/>
    <property type="molecule type" value="Genomic_DNA"/>
</dbReference>
<protein>
    <recommendedName>
        <fullName evidence="4">Secreted protein</fullName>
    </recommendedName>
</protein>
<accession>A0ABQ5BKM6</accession>
<evidence type="ECO:0000256" key="1">
    <source>
        <dbReference type="SAM" id="SignalP"/>
    </source>
</evidence>
<feature type="signal peptide" evidence="1">
    <location>
        <begin position="1"/>
        <end position="32"/>
    </location>
</feature>
<name>A0ABQ5BKM6_9ASTR</name>
<evidence type="ECO:0000313" key="3">
    <source>
        <dbReference type="Proteomes" id="UP001151760"/>
    </source>
</evidence>
<reference evidence="2" key="2">
    <citation type="submission" date="2022-01" db="EMBL/GenBank/DDBJ databases">
        <authorList>
            <person name="Yamashiro T."/>
            <person name="Shiraishi A."/>
            <person name="Satake H."/>
            <person name="Nakayama K."/>
        </authorList>
    </citation>
    <scope>NUCLEOTIDE SEQUENCE</scope>
</reference>
<comment type="caution">
    <text evidence="2">The sequence shown here is derived from an EMBL/GenBank/DDBJ whole genome shotgun (WGS) entry which is preliminary data.</text>
</comment>